<dbReference type="InterPro" id="IPR019734">
    <property type="entry name" value="TPR_rpt"/>
</dbReference>
<keyword evidence="2 3" id="KW-0802">TPR repeat</keyword>
<organism evidence="4 6">
    <name type="scientific">Didymodactylos carnosus</name>
    <dbReference type="NCBI Taxonomy" id="1234261"/>
    <lineage>
        <taxon>Eukaryota</taxon>
        <taxon>Metazoa</taxon>
        <taxon>Spiralia</taxon>
        <taxon>Gnathifera</taxon>
        <taxon>Rotifera</taxon>
        <taxon>Eurotatoria</taxon>
        <taxon>Bdelloidea</taxon>
        <taxon>Philodinida</taxon>
        <taxon>Philodinidae</taxon>
        <taxon>Didymodactylos</taxon>
    </lineage>
</organism>
<evidence type="ECO:0000256" key="1">
    <source>
        <dbReference type="ARBA" id="ARBA00022737"/>
    </source>
</evidence>
<dbReference type="InterPro" id="IPR011990">
    <property type="entry name" value="TPR-like_helical_dom_sf"/>
</dbReference>
<sequence>MLEICRSNFKDNEQEENAVIDFQHTYKSAEALWWYTHELNTFLHTALNNALRTDDIKTIYHFRYFISDLYKQLGMIETNVEILFPFRVYRGQKVYAEEVKHLQMNISELLTFTTFFLTTTSSEIALSHITNDGSQQESVLFEIVMDIPEFKHLTPIFNIRNGSHSKNKNQYLFRLGSMCRLESIVQLPNKIWHIKLLLTDTEINESNIFINYFKKEFDNKFTFMTLGMFWIKTKQPSKALDYCHMLSTDNNLSENNYIALWNNIGLIYQEIGDLVRSRKYFNKALDLSTRCSSTSSETDSVDYPTAISSDIILKEPIINISSSRGCYYNRGCTMFQERDFVEALNIFKYALSISNDDNDATEIANIYNNIGCTYHCFSNYSKASEYFRKALTIGVNTVTTKDRELLVADYVHNLSVNNAKDKPLSIL</sequence>
<dbReference type="SUPFAM" id="SSF48452">
    <property type="entry name" value="TPR-like"/>
    <property type="match status" value="1"/>
</dbReference>
<dbReference type="EMBL" id="CAJNOQ010018557">
    <property type="protein sequence ID" value="CAF1431637.1"/>
    <property type="molecule type" value="Genomic_DNA"/>
</dbReference>
<reference evidence="4" key="1">
    <citation type="submission" date="2021-02" db="EMBL/GenBank/DDBJ databases">
        <authorList>
            <person name="Nowell W R."/>
        </authorList>
    </citation>
    <scope>NUCLEOTIDE SEQUENCE</scope>
</reference>
<dbReference type="SMART" id="SM00028">
    <property type="entry name" value="TPR"/>
    <property type="match status" value="3"/>
</dbReference>
<evidence type="ECO:0000256" key="3">
    <source>
        <dbReference type="PROSITE-ProRule" id="PRU00339"/>
    </source>
</evidence>
<feature type="repeat" description="TPR" evidence="3">
    <location>
        <begin position="364"/>
        <end position="397"/>
    </location>
</feature>
<evidence type="ECO:0000256" key="2">
    <source>
        <dbReference type="ARBA" id="ARBA00022803"/>
    </source>
</evidence>
<evidence type="ECO:0000313" key="4">
    <source>
        <dbReference type="EMBL" id="CAF1431637.1"/>
    </source>
</evidence>
<dbReference type="AlphaFoldDB" id="A0A815N0C6"/>
<keyword evidence="6" id="KW-1185">Reference proteome</keyword>
<dbReference type="Pfam" id="PF13181">
    <property type="entry name" value="TPR_8"/>
    <property type="match status" value="1"/>
</dbReference>
<dbReference type="Proteomes" id="UP000681722">
    <property type="component" value="Unassembled WGS sequence"/>
</dbReference>
<dbReference type="PANTHER" id="PTHR45641:SF19">
    <property type="entry name" value="NEPHROCYSTIN-3"/>
    <property type="match status" value="1"/>
</dbReference>
<proteinExistence type="predicted"/>
<dbReference type="EMBL" id="CAJOBC010083993">
    <property type="protein sequence ID" value="CAF4310212.1"/>
    <property type="molecule type" value="Genomic_DNA"/>
</dbReference>
<dbReference type="PANTHER" id="PTHR45641">
    <property type="entry name" value="TETRATRICOPEPTIDE REPEAT PROTEIN (AFU_ORTHOLOGUE AFUA_6G03870)"/>
    <property type="match status" value="1"/>
</dbReference>
<feature type="repeat" description="TPR" evidence="3">
    <location>
        <begin position="258"/>
        <end position="291"/>
    </location>
</feature>
<evidence type="ECO:0000313" key="5">
    <source>
        <dbReference type="EMBL" id="CAF4310212.1"/>
    </source>
</evidence>
<dbReference type="SUPFAM" id="SSF56399">
    <property type="entry name" value="ADP-ribosylation"/>
    <property type="match status" value="1"/>
</dbReference>
<name>A0A815N0C6_9BILA</name>
<accession>A0A815N0C6</accession>
<dbReference type="Proteomes" id="UP000663829">
    <property type="component" value="Unassembled WGS sequence"/>
</dbReference>
<evidence type="ECO:0000313" key="6">
    <source>
        <dbReference type="Proteomes" id="UP000663829"/>
    </source>
</evidence>
<dbReference type="Pfam" id="PF13424">
    <property type="entry name" value="TPR_12"/>
    <property type="match status" value="1"/>
</dbReference>
<dbReference type="PROSITE" id="PS50005">
    <property type="entry name" value="TPR"/>
    <property type="match status" value="2"/>
</dbReference>
<keyword evidence="1" id="KW-0677">Repeat</keyword>
<gene>
    <name evidence="4" type="ORF">GPM918_LOCUS34030</name>
    <name evidence="5" type="ORF">SRO942_LOCUS34726</name>
</gene>
<dbReference type="Gene3D" id="1.25.40.10">
    <property type="entry name" value="Tetratricopeptide repeat domain"/>
    <property type="match status" value="2"/>
</dbReference>
<protein>
    <submittedName>
        <fullName evidence="4">Uncharacterized protein</fullName>
    </submittedName>
</protein>
<comment type="caution">
    <text evidence="4">The sequence shown here is derived from an EMBL/GenBank/DDBJ whole genome shotgun (WGS) entry which is preliminary data.</text>
</comment>
<dbReference type="Gene3D" id="3.90.176.10">
    <property type="entry name" value="Toxin ADP-ribosyltransferase, Chain A, domain 1"/>
    <property type="match status" value="1"/>
</dbReference>